<dbReference type="AlphaFoldDB" id="A0A371F424"/>
<proteinExistence type="predicted"/>
<keyword evidence="2" id="KW-1185">Reference proteome</keyword>
<dbReference type="EMBL" id="QJKJ01010684">
    <property type="protein sequence ID" value="RDX73021.1"/>
    <property type="molecule type" value="Genomic_DNA"/>
</dbReference>
<sequence>MIEDQPSGPAEWIYPTARELDNRTVEALSDLLERLLEREGPRLQFRIEELETINLGDREETRDIQVGKQIPPNSRKELITLLREYSNIFAWSYQDMPGLDTAIVEHKLPLIPNTVLVRQQLRRMKPEVALKIKEEVEKQWNAGFLTVAKYP</sequence>
<comment type="caution">
    <text evidence="1">The sequence shown here is derived from an EMBL/GenBank/DDBJ whole genome shotgun (WGS) entry which is preliminary data.</text>
</comment>
<name>A0A371F424_MUCPR</name>
<organism evidence="1 2">
    <name type="scientific">Mucuna pruriens</name>
    <name type="common">Velvet bean</name>
    <name type="synonym">Dolichos pruriens</name>
    <dbReference type="NCBI Taxonomy" id="157652"/>
    <lineage>
        <taxon>Eukaryota</taxon>
        <taxon>Viridiplantae</taxon>
        <taxon>Streptophyta</taxon>
        <taxon>Embryophyta</taxon>
        <taxon>Tracheophyta</taxon>
        <taxon>Spermatophyta</taxon>
        <taxon>Magnoliopsida</taxon>
        <taxon>eudicotyledons</taxon>
        <taxon>Gunneridae</taxon>
        <taxon>Pentapetalae</taxon>
        <taxon>rosids</taxon>
        <taxon>fabids</taxon>
        <taxon>Fabales</taxon>
        <taxon>Fabaceae</taxon>
        <taxon>Papilionoideae</taxon>
        <taxon>50 kb inversion clade</taxon>
        <taxon>NPAAA clade</taxon>
        <taxon>indigoferoid/millettioid clade</taxon>
        <taxon>Phaseoleae</taxon>
        <taxon>Mucuna</taxon>
    </lineage>
</organism>
<accession>A0A371F424</accession>
<evidence type="ECO:0000313" key="2">
    <source>
        <dbReference type="Proteomes" id="UP000257109"/>
    </source>
</evidence>
<dbReference type="Proteomes" id="UP000257109">
    <property type="component" value="Unassembled WGS sequence"/>
</dbReference>
<protein>
    <submittedName>
        <fullName evidence="1">Uncharacterized protein</fullName>
    </submittedName>
</protein>
<feature type="non-terminal residue" evidence="1">
    <location>
        <position position="1"/>
    </location>
</feature>
<dbReference type="Gene3D" id="3.10.10.10">
    <property type="entry name" value="HIV Type 1 Reverse Transcriptase, subunit A, domain 1"/>
    <property type="match status" value="1"/>
</dbReference>
<dbReference type="OrthoDB" id="914151at2759"/>
<evidence type="ECO:0000313" key="1">
    <source>
        <dbReference type="EMBL" id="RDX73021.1"/>
    </source>
</evidence>
<gene>
    <name evidence="1" type="ORF">CR513_47424</name>
</gene>
<reference evidence="1" key="1">
    <citation type="submission" date="2018-05" db="EMBL/GenBank/DDBJ databases">
        <title>Draft genome of Mucuna pruriens seed.</title>
        <authorList>
            <person name="Nnadi N.E."/>
            <person name="Vos R."/>
            <person name="Hasami M.H."/>
            <person name="Devisetty U.K."/>
            <person name="Aguiy J.C."/>
        </authorList>
    </citation>
    <scope>NUCLEOTIDE SEQUENCE [LARGE SCALE GENOMIC DNA]</scope>
    <source>
        <strain evidence="1">JCA_2017</strain>
    </source>
</reference>